<name>A0A7Y0DX13_9PROT</name>
<comment type="caution">
    <text evidence="1">The sequence shown here is derived from an EMBL/GenBank/DDBJ whole genome shotgun (WGS) entry which is preliminary data.</text>
</comment>
<dbReference type="PIRSF" id="PIRSF010372">
    <property type="entry name" value="PaiB"/>
    <property type="match status" value="1"/>
</dbReference>
<dbReference type="Proteomes" id="UP000539372">
    <property type="component" value="Unassembled WGS sequence"/>
</dbReference>
<evidence type="ECO:0000313" key="2">
    <source>
        <dbReference type="Proteomes" id="UP000539372"/>
    </source>
</evidence>
<dbReference type="Gene3D" id="2.30.110.10">
    <property type="entry name" value="Electron Transport, Fmn-binding Protein, Chain A"/>
    <property type="match status" value="1"/>
</dbReference>
<dbReference type="AlphaFoldDB" id="A0A7Y0DX13"/>
<dbReference type="RefSeq" id="WP_169623466.1">
    <property type="nucleotide sequence ID" value="NZ_JABBNT010000001.1"/>
</dbReference>
<keyword evidence="2" id="KW-1185">Reference proteome</keyword>
<reference evidence="1 2" key="1">
    <citation type="submission" date="2020-04" db="EMBL/GenBank/DDBJ databases">
        <title>Rhodospirillaceae bacterium KN72 isolated from deep sea.</title>
        <authorList>
            <person name="Zhang D.-C."/>
        </authorList>
    </citation>
    <scope>NUCLEOTIDE SEQUENCE [LARGE SCALE GENOMIC DNA]</scope>
    <source>
        <strain evidence="1 2">KN72</strain>
    </source>
</reference>
<proteinExistence type="predicted"/>
<evidence type="ECO:0000313" key="1">
    <source>
        <dbReference type="EMBL" id="NMM43167.1"/>
    </source>
</evidence>
<dbReference type="Pfam" id="PF04299">
    <property type="entry name" value="FMN_bind_2"/>
    <property type="match status" value="1"/>
</dbReference>
<sequence length="207" mass="22770">MHPNKAYRGPSQDENLSFARNRGFGTLCLNHDDGPLLSHVPFVLSTDGSYAEAHLVRSNPILKQLGDPKRAVIAVSGGDSYVSPDWYGLENQVPTWNYVAVHLRGTLHQLPAEELRGVLEGLSDQFEQRLLPKKVWTLDKVADDAYRKLSMQIVPIRLDIDDVQGTWKLAQPKPPQAIADAADGIAGVTADGLGLGADRIVRLMRDL</sequence>
<accession>A0A7Y0DX13</accession>
<dbReference type="InterPro" id="IPR012349">
    <property type="entry name" value="Split_barrel_FMN-bd"/>
</dbReference>
<organism evidence="1 2">
    <name type="scientific">Pacificispira spongiicola</name>
    <dbReference type="NCBI Taxonomy" id="2729598"/>
    <lineage>
        <taxon>Bacteria</taxon>
        <taxon>Pseudomonadati</taxon>
        <taxon>Pseudomonadota</taxon>
        <taxon>Alphaproteobacteria</taxon>
        <taxon>Rhodospirillales</taxon>
        <taxon>Rhodospirillaceae</taxon>
        <taxon>Pacificispira</taxon>
    </lineage>
</organism>
<gene>
    <name evidence="1" type="ORF">HH303_01670</name>
</gene>
<dbReference type="EMBL" id="JABBNT010000001">
    <property type="protein sequence ID" value="NMM43167.1"/>
    <property type="molecule type" value="Genomic_DNA"/>
</dbReference>
<dbReference type="InterPro" id="IPR007396">
    <property type="entry name" value="TR_PAI2-type"/>
</dbReference>
<dbReference type="PANTHER" id="PTHR35802">
    <property type="entry name" value="PROTEASE SYNTHASE AND SPORULATION PROTEIN PAI 2"/>
    <property type="match status" value="1"/>
</dbReference>
<dbReference type="PANTHER" id="PTHR35802:SF1">
    <property type="entry name" value="PROTEASE SYNTHASE AND SPORULATION PROTEIN PAI 2"/>
    <property type="match status" value="1"/>
</dbReference>
<protein>
    <submittedName>
        <fullName evidence="1">FMN-binding negative transcriptional regulator</fullName>
    </submittedName>
</protein>
<dbReference type="SUPFAM" id="SSF50475">
    <property type="entry name" value="FMN-binding split barrel"/>
    <property type="match status" value="1"/>
</dbReference>